<comment type="caution">
    <text evidence="1">The sequence shown here is derived from an EMBL/GenBank/DDBJ whole genome shotgun (WGS) entry which is preliminary data.</text>
</comment>
<dbReference type="Proteomes" id="UP000824024">
    <property type="component" value="Unassembled WGS sequence"/>
</dbReference>
<dbReference type="Gene3D" id="1.20.58.1000">
    <property type="entry name" value="Metal-sensitive repressor, helix protomer"/>
    <property type="match status" value="1"/>
</dbReference>
<dbReference type="Pfam" id="PF02583">
    <property type="entry name" value="Trns_repr_metal"/>
    <property type="match status" value="1"/>
</dbReference>
<dbReference type="PANTHER" id="PTHR33677">
    <property type="entry name" value="TRANSCRIPTIONAL REPRESSOR FRMR-RELATED"/>
    <property type="match status" value="1"/>
</dbReference>
<organism evidence="1 2">
    <name type="scientific">Candidatus Eubacterium avistercoris</name>
    <dbReference type="NCBI Taxonomy" id="2838567"/>
    <lineage>
        <taxon>Bacteria</taxon>
        <taxon>Bacillati</taxon>
        <taxon>Bacillota</taxon>
        <taxon>Clostridia</taxon>
        <taxon>Eubacteriales</taxon>
        <taxon>Eubacteriaceae</taxon>
        <taxon>Eubacterium</taxon>
    </lineage>
</organism>
<evidence type="ECO:0000313" key="2">
    <source>
        <dbReference type="Proteomes" id="UP000824024"/>
    </source>
</evidence>
<dbReference type="InterPro" id="IPR003735">
    <property type="entry name" value="Metal_Tscrpt_repr"/>
</dbReference>
<dbReference type="GO" id="GO:0003677">
    <property type="term" value="F:DNA binding"/>
    <property type="evidence" value="ECO:0007669"/>
    <property type="project" value="InterPro"/>
</dbReference>
<reference evidence="1" key="1">
    <citation type="journal article" date="2021" name="PeerJ">
        <title>Extensive microbial diversity within the chicken gut microbiome revealed by metagenomics and culture.</title>
        <authorList>
            <person name="Gilroy R."/>
            <person name="Ravi A."/>
            <person name="Getino M."/>
            <person name="Pursley I."/>
            <person name="Horton D.L."/>
            <person name="Alikhan N.F."/>
            <person name="Baker D."/>
            <person name="Gharbi K."/>
            <person name="Hall N."/>
            <person name="Watson M."/>
            <person name="Adriaenssens E.M."/>
            <person name="Foster-Nyarko E."/>
            <person name="Jarju S."/>
            <person name="Secka A."/>
            <person name="Antonio M."/>
            <person name="Oren A."/>
            <person name="Chaudhuri R.R."/>
            <person name="La Ragione R."/>
            <person name="Hildebrand F."/>
            <person name="Pallen M.J."/>
        </authorList>
    </citation>
    <scope>NUCLEOTIDE SEQUENCE</scope>
    <source>
        <strain evidence="1">CHK192-9172</strain>
    </source>
</reference>
<evidence type="ECO:0000313" key="1">
    <source>
        <dbReference type="EMBL" id="HIZ06556.1"/>
    </source>
</evidence>
<accession>A0A9D2D0Y0</accession>
<gene>
    <name evidence="1" type="ORF">IAA08_01315</name>
</gene>
<protein>
    <submittedName>
        <fullName evidence="1">Metal-sensing transcriptional repressor</fullName>
    </submittedName>
</protein>
<proteinExistence type="predicted"/>
<reference evidence="1" key="2">
    <citation type="submission" date="2021-04" db="EMBL/GenBank/DDBJ databases">
        <authorList>
            <person name="Gilroy R."/>
        </authorList>
    </citation>
    <scope>NUCLEOTIDE SEQUENCE</scope>
    <source>
        <strain evidence="1">CHK192-9172</strain>
    </source>
</reference>
<dbReference type="EMBL" id="DXCH01000036">
    <property type="protein sequence ID" value="HIZ06556.1"/>
    <property type="molecule type" value="Genomic_DNA"/>
</dbReference>
<dbReference type="GO" id="GO:0046872">
    <property type="term" value="F:metal ion binding"/>
    <property type="evidence" value="ECO:0007669"/>
    <property type="project" value="InterPro"/>
</dbReference>
<name>A0A9D2D0Y0_9FIRM</name>
<dbReference type="InterPro" id="IPR038390">
    <property type="entry name" value="Metal_Tscrpt_repr_sf"/>
</dbReference>
<dbReference type="GO" id="GO:0045892">
    <property type="term" value="P:negative regulation of DNA-templated transcription"/>
    <property type="evidence" value="ECO:0007669"/>
    <property type="project" value="UniProtKB-ARBA"/>
</dbReference>
<dbReference type="AlphaFoldDB" id="A0A9D2D0Y0"/>
<dbReference type="PANTHER" id="PTHR33677:SF3">
    <property type="entry name" value="COPPER-SENSING TRANSCRIPTIONAL REPRESSOR RICR"/>
    <property type="match status" value="1"/>
</dbReference>
<sequence>MHNHPHSKAVSNRLAKAIGHLEAVKRMVDRGDDCSEILTQIAAVRSAIQNAGKVLMMDHLNHCIVHAAEEKDYDKITEFGETIKKFMK</sequence>